<dbReference type="InterPro" id="IPR003439">
    <property type="entry name" value="ABC_transporter-like_ATP-bd"/>
</dbReference>
<dbReference type="PANTHER" id="PTHR43038:SF3">
    <property type="entry name" value="ABC TRANSPORTER G FAMILY MEMBER 20 ISOFORM X1"/>
    <property type="match status" value="1"/>
</dbReference>
<proteinExistence type="predicted"/>
<organism evidence="4 5">
    <name type="scientific">Ammoniphilus resinae</name>
    <dbReference type="NCBI Taxonomy" id="861532"/>
    <lineage>
        <taxon>Bacteria</taxon>
        <taxon>Bacillati</taxon>
        <taxon>Bacillota</taxon>
        <taxon>Bacilli</taxon>
        <taxon>Bacillales</taxon>
        <taxon>Paenibacillaceae</taxon>
        <taxon>Aneurinibacillus group</taxon>
        <taxon>Ammoniphilus</taxon>
    </lineage>
</organism>
<dbReference type="Proteomes" id="UP001519343">
    <property type="component" value="Unassembled WGS sequence"/>
</dbReference>
<evidence type="ECO:0000313" key="5">
    <source>
        <dbReference type="Proteomes" id="UP001519343"/>
    </source>
</evidence>
<protein>
    <submittedName>
        <fullName evidence="4">ABC-type multidrug transport system ATPase subunit</fullName>
    </submittedName>
</protein>
<name>A0ABS4GPL4_9BACL</name>
<dbReference type="CDD" id="cd03230">
    <property type="entry name" value="ABC_DR_subfamily_A"/>
    <property type="match status" value="1"/>
</dbReference>
<dbReference type="EMBL" id="JAGGKT010000005">
    <property type="protein sequence ID" value="MBP1932205.1"/>
    <property type="molecule type" value="Genomic_DNA"/>
</dbReference>
<evidence type="ECO:0000256" key="1">
    <source>
        <dbReference type="ARBA" id="ARBA00022741"/>
    </source>
</evidence>
<dbReference type="Gene3D" id="3.40.50.300">
    <property type="entry name" value="P-loop containing nucleotide triphosphate hydrolases"/>
    <property type="match status" value="1"/>
</dbReference>
<dbReference type="SUPFAM" id="SSF52540">
    <property type="entry name" value="P-loop containing nucleoside triphosphate hydrolases"/>
    <property type="match status" value="1"/>
</dbReference>
<dbReference type="InterPro" id="IPR017871">
    <property type="entry name" value="ABC_transporter-like_CS"/>
</dbReference>
<evidence type="ECO:0000313" key="4">
    <source>
        <dbReference type="EMBL" id="MBP1932205.1"/>
    </source>
</evidence>
<dbReference type="InterPro" id="IPR027417">
    <property type="entry name" value="P-loop_NTPase"/>
</dbReference>
<dbReference type="SMART" id="SM00382">
    <property type="entry name" value="AAA"/>
    <property type="match status" value="1"/>
</dbReference>
<keyword evidence="1" id="KW-0547">Nucleotide-binding</keyword>
<dbReference type="Pfam" id="PF00005">
    <property type="entry name" value="ABC_tran"/>
    <property type="match status" value="1"/>
</dbReference>
<evidence type="ECO:0000256" key="2">
    <source>
        <dbReference type="ARBA" id="ARBA00022840"/>
    </source>
</evidence>
<accession>A0ABS4GPL4</accession>
<evidence type="ECO:0000259" key="3">
    <source>
        <dbReference type="PROSITE" id="PS50893"/>
    </source>
</evidence>
<comment type="caution">
    <text evidence="4">The sequence shown here is derived from an EMBL/GenBank/DDBJ whole genome shotgun (WGS) entry which is preliminary data.</text>
</comment>
<dbReference type="PROSITE" id="PS00211">
    <property type="entry name" value="ABC_TRANSPORTER_1"/>
    <property type="match status" value="1"/>
</dbReference>
<sequence>MIQARNVTKRYGKTKDVISNLSLEIRRGEMLGLKGENGAGKSTLLSMLALILPATAGEIWIDGKEIRGDKEAAQIKKKIGYVPQEIALYGNLSVKDNLSFWGKAYGLRGSSLRTRIDEVLAFVGLKNRQNDRIETFSGGMKRKVNLAASILHSPELLILDEPTAGVDRDSRRHILQAIKEMSENGCTVILTSHQEDEMMYCDRVALLEDGKIASFETPQNNRP</sequence>
<gene>
    <name evidence="4" type="ORF">J2Z37_002206</name>
</gene>
<keyword evidence="5" id="KW-1185">Reference proteome</keyword>
<dbReference type="PANTHER" id="PTHR43038">
    <property type="entry name" value="ATP-BINDING CASSETTE, SUB-FAMILY H, MEMBER 1"/>
    <property type="match status" value="1"/>
</dbReference>
<dbReference type="InterPro" id="IPR003593">
    <property type="entry name" value="AAA+_ATPase"/>
</dbReference>
<keyword evidence="2" id="KW-0067">ATP-binding</keyword>
<reference evidence="4 5" key="1">
    <citation type="submission" date="2021-03" db="EMBL/GenBank/DDBJ databases">
        <title>Genomic Encyclopedia of Type Strains, Phase IV (KMG-IV): sequencing the most valuable type-strain genomes for metagenomic binning, comparative biology and taxonomic classification.</title>
        <authorList>
            <person name="Goeker M."/>
        </authorList>
    </citation>
    <scope>NUCLEOTIDE SEQUENCE [LARGE SCALE GENOMIC DNA]</scope>
    <source>
        <strain evidence="4 5">DSM 24738</strain>
    </source>
</reference>
<feature type="domain" description="ABC transporter" evidence="3">
    <location>
        <begin position="2"/>
        <end position="223"/>
    </location>
</feature>
<dbReference type="PROSITE" id="PS50893">
    <property type="entry name" value="ABC_TRANSPORTER_2"/>
    <property type="match status" value="1"/>
</dbReference>